<reference evidence="1 2" key="1">
    <citation type="submission" date="2015-03" db="EMBL/GenBank/DDBJ databases">
        <authorList>
            <consortium name="Pathogen Informatics"/>
            <person name="Murphy D."/>
        </authorList>
    </citation>
    <scope>NUCLEOTIDE SEQUENCE [LARGE SCALE GENOMIC DNA]</scope>
    <source>
        <strain evidence="2">type strain: CIP110230</strain>
    </source>
</reference>
<dbReference type="EMBL" id="CWJL01000001">
    <property type="protein sequence ID" value="CRY63359.1"/>
    <property type="molecule type" value="Genomic_DNA"/>
</dbReference>
<sequence length="40" mass="5048">MNNNKSSYDYYTKKQQEEVSKHTRRIFKMWFEKSKTQKTK</sequence>
<keyword evidence="2" id="KW-1185">Reference proteome</keyword>
<organism evidence="1 2">
    <name type="scientific">Yersinia pekkanenii</name>
    <dbReference type="NCBI Taxonomy" id="1288385"/>
    <lineage>
        <taxon>Bacteria</taxon>
        <taxon>Pseudomonadati</taxon>
        <taxon>Pseudomonadota</taxon>
        <taxon>Gammaproteobacteria</taxon>
        <taxon>Enterobacterales</taxon>
        <taxon>Yersiniaceae</taxon>
        <taxon>Yersinia</taxon>
    </lineage>
</organism>
<evidence type="ECO:0000313" key="2">
    <source>
        <dbReference type="Proteomes" id="UP000044625"/>
    </source>
</evidence>
<name>A0ABP1ZLH5_9GAMM</name>
<gene>
    <name evidence="1" type="ORF">ERS137968_00186</name>
</gene>
<comment type="caution">
    <text evidence="1">The sequence shown here is derived from an EMBL/GenBank/DDBJ whole genome shotgun (WGS) entry which is preliminary data.</text>
</comment>
<proteinExistence type="predicted"/>
<dbReference type="Proteomes" id="UP000044625">
    <property type="component" value="Unassembled WGS sequence"/>
</dbReference>
<evidence type="ECO:0000313" key="1">
    <source>
        <dbReference type="EMBL" id="CRY63359.1"/>
    </source>
</evidence>
<accession>A0ABP1ZLH5</accession>
<protein>
    <submittedName>
        <fullName evidence="1">Uncharacterized protein</fullName>
    </submittedName>
</protein>